<reference evidence="4" key="1">
    <citation type="journal article" date="2013" name="Nat. Genet.">
        <title>The wheat powdery mildew genome shows the unique evolution of an obligate biotroph.</title>
        <authorList>
            <person name="Wicker T."/>
            <person name="Oberhaensli S."/>
            <person name="Parlange F."/>
            <person name="Buchmann J.P."/>
            <person name="Shatalina M."/>
            <person name="Roffler S."/>
            <person name="Ben-David R."/>
            <person name="Dolezel J."/>
            <person name="Simkova H."/>
            <person name="Schulze-Lefert P."/>
            <person name="Spanu P.D."/>
            <person name="Bruggmann R."/>
            <person name="Amselem J."/>
            <person name="Quesneville H."/>
            <person name="Ver Loren van Themaat E."/>
            <person name="Paape T."/>
            <person name="Shimizu K.K."/>
            <person name="Keller B."/>
        </authorList>
    </citation>
    <scope>NUCLEOTIDE SEQUENCE [LARGE SCALE GENOMIC DNA]</scope>
    <source>
        <strain evidence="4">96224</strain>
    </source>
</reference>
<feature type="non-terminal residue" evidence="3">
    <location>
        <position position="353"/>
    </location>
</feature>
<evidence type="ECO:0000313" key="4">
    <source>
        <dbReference type="Proteomes" id="UP000053110"/>
    </source>
</evidence>
<dbReference type="PANTHER" id="PTHR47332">
    <property type="entry name" value="SET DOMAIN-CONTAINING PROTEIN 5"/>
    <property type="match status" value="1"/>
</dbReference>
<dbReference type="OrthoDB" id="265717at2759"/>
<dbReference type="InterPro" id="IPR046341">
    <property type="entry name" value="SET_dom_sf"/>
</dbReference>
<dbReference type="Proteomes" id="UP000053110">
    <property type="component" value="Unassembled WGS sequence"/>
</dbReference>
<dbReference type="PANTHER" id="PTHR47332:SF4">
    <property type="entry name" value="SET DOMAIN-CONTAINING PROTEIN 5"/>
    <property type="match status" value="1"/>
</dbReference>
<evidence type="ECO:0000313" key="3">
    <source>
        <dbReference type="EMBL" id="SUZ13261.1"/>
    </source>
</evidence>
<accession>A0A061HBN8</accession>
<dbReference type="PROSITE" id="PS50280">
    <property type="entry name" value="SET"/>
    <property type="match status" value="1"/>
</dbReference>
<reference evidence="3" key="3">
    <citation type="submission" date="2018-07" db="EMBL/GenBank/DDBJ databases">
        <authorList>
            <person name="Quirk P.G."/>
            <person name="Krulwich T.A."/>
        </authorList>
    </citation>
    <scope>NUCLEOTIDE SEQUENCE</scope>
    <source>
        <strain evidence="3">96224</strain>
    </source>
</reference>
<dbReference type="InterPro" id="IPR053185">
    <property type="entry name" value="SET_domain_protein"/>
</dbReference>
<dbReference type="Gene3D" id="2.170.270.10">
    <property type="entry name" value="SET domain"/>
    <property type="match status" value="1"/>
</dbReference>
<dbReference type="SMART" id="SM00317">
    <property type="entry name" value="SET"/>
    <property type="match status" value="1"/>
</dbReference>
<dbReference type="EMBL" id="UIGY01000228">
    <property type="protein sequence ID" value="SUZ13261.1"/>
    <property type="molecule type" value="Genomic_DNA"/>
</dbReference>
<dbReference type="CDD" id="cd20071">
    <property type="entry name" value="SET_SMYD"/>
    <property type="match status" value="1"/>
</dbReference>
<feature type="domain" description="SET" evidence="1">
    <location>
        <begin position="32"/>
        <end position="179"/>
    </location>
</feature>
<organism evidence="3">
    <name type="scientific">Blumeria graminis f. sp. tritici 96224</name>
    <dbReference type="NCBI Taxonomy" id="1268274"/>
    <lineage>
        <taxon>Eukaryota</taxon>
        <taxon>Fungi</taxon>
        <taxon>Dikarya</taxon>
        <taxon>Ascomycota</taxon>
        <taxon>Pezizomycotina</taxon>
        <taxon>Leotiomycetes</taxon>
        <taxon>Erysiphales</taxon>
        <taxon>Erysiphaceae</taxon>
        <taxon>Blumeria</taxon>
    </lineage>
</organism>
<evidence type="ECO:0000313" key="2">
    <source>
        <dbReference type="EMBL" id="EPQ62095.1"/>
    </source>
</evidence>
<dbReference type="InterPro" id="IPR001214">
    <property type="entry name" value="SET_dom"/>
</dbReference>
<name>A0A061HBN8_BLUGR</name>
<reference evidence="2" key="2">
    <citation type="submission" date="2013-01" db="EMBL/GenBank/DDBJ databases">
        <title>The wheat powdery mildew genome reveals unique evolution of an obligate biotroph.</title>
        <authorList>
            <person name="Oberhaensli S."/>
            <person name="Wicker T."/>
            <person name="Keller B."/>
        </authorList>
    </citation>
    <scope>NUCLEOTIDE SEQUENCE</scope>
    <source>
        <strain evidence="2">96224</strain>
    </source>
</reference>
<proteinExistence type="predicted"/>
<dbReference type="Pfam" id="PF00856">
    <property type="entry name" value="SET"/>
    <property type="match status" value="1"/>
</dbReference>
<dbReference type="HOGENOM" id="CLU_028281_0_0_1"/>
<evidence type="ECO:0000259" key="1">
    <source>
        <dbReference type="PROSITE" id="PS50280"/>
    </source>
</evidence>
<gene>
    <name evidence="2" type="ORF">BGT96224_A20268</name>
    <name evidence="3" type="ORF">BGT96224V2_LOCUS6423</name>
</gene>
<dbReference type="SUPFAM" id="SSF82199">
    <property type="entry name" value="SET domain"/>
    <property type="match status" value="1"/>
</dbReference>
<dbReference type="AlphaFoldDB" id="A0A061HBN8"/>
<sequence>MAAAVAPRVEPRTTVGGSHLKITINTSQTPDKSLCAVQEIPGKGLGLVARQAIAAGTIILKESPLITTASITSLSPTRTEFELSAALAALPPEKREAYHSLHNNHAETDPAHPLAGIVRSNLYPLGVNASIGGIFQTISRINHSCRPNAVQYWNTIHSCETIYCVSPIQVGQEITVSYHFGGPSTTRQRVLQENFGFQCRCELCLLPAPQLAISDKRLQRAQELDYLIGDPERCTNEPSIVMAACAELFEIFELEQIRDGRLSRLFYDAFQLCNMHGDLARAKTFAEYFCEAKTIAEGPDSTSVIEMSAVSQNPQSHLSFGVSVKWRSRLTDQPKGLSQHEFQRWLWTRHLHL</sequence>
<dbReference type="EMBL" id="KE375196">
    <property type="protein sequence ID" value="EPQ62095.1"/>
    <property type="molecule type" value="Genomic_DNA"/>
</dbReference>
<protein>
    <submittedName>
        <fullName evidence="3">BgtA-20268</fullName>
    </submittedName>
</protein>